<dbReference type="EMBL" id="LNYC01000009">
    <property type="protein sequence ID" value="KTD03803.1"/>
    <property type="molecule type" value="Genomic_DNA"/>
</dbReference>
<proteinExistence type="predicted"/>
<dbReference type="RefSeq" id="WP_081776834.1">
    <property type="nucleotide sequence ID" value="NZ_CAAAHN010000004.1"/>
</dbReference>
<name>A0A0W0U7R8_9GAMM</name>
<organism evidence="1 2">
    <name type="scientific">Legionella geestiana</name>
    <dbReference type="NCBI Taxonomy" id="45065"/>
    <lineage>
        <taxon>Bacteria</taxon>
        <taxon>Pseudomonadati</taxon>
        <taxon>Pseudomonadota</taxon>
        <taxon>Gammaproteobacteria</taxon>
        <taxon>Legionellales</taxon>
        <taxon>Legionellaceae</taxon>
        <taxon>Legionella</taxon>
    </lineage>
</organism>
<dbReference type="PROSITE" id="PS50943">
    <property type="entry name" value="HTH_CROC1"/>
    <property type="match status" value="1"/>
</dbReference>
<sequence>MTSIAENINTLMEEEGITASDLSRLTGVDRSVLHKILSGATKNPSIDSIKRIIERYGYEPVVMGKKLDNLSAKLPIISWEQAILLPSLEILKNPKEFIVFPSKHNASVFGLYVLNAYDNRFPEGTLLVVDQEREAVHLSFVIINEQDRYTAMKRLIFDGGRAFLKSLEPTIPSIQFDRNLHKIVGVVVQSIFSFNN</sequence>
<dbReference type="CDD" id="cd06529">
    <property type="entry name" value="S24_LexA-like"/>
    <property type="match status" value="1"/>
</dbReference>
<dbReference type="InterPro" id="IPR015927">
    <property type="entry name" value="Peptidase_S24_S26A/B/C"/>
</dbReference>
<protein>
    <submittedName>
        <fullName evidence="1">HTH-type transcriptional regulator</fullName>
    </submittedName>
</protein>
<dbReference type="Pfam" id="PF00717">
    <property type="entry name" value="Peptidase_S24"/>
    <property type="match status" value="1"/>
</dbReference>
<dbReference type="SMART" id="SM00530">
    <property type="entry name" value="HTH_XRE"/>
    <property type="match status" value="1"/>
</dbReference>
<dbReference type="CDD" id="cd00093">
    <property type="entry name" value="HTH_XRE"/>
    <property type="match status" value="1"/>
</dbReference>
<dbReference type="PATRIC" id="fig|45065.4.peg.490"/>
<dbReference type="InterPro" id="IPR001387">
    <property type="entry name" value="Cro/C1-type_HTH"/>
</dbReference>
<evidence type="ECO:0000313" key="1">
    <source>
        <dbReference type="EMBL" id="KTD03803.1"/>
    </source>
</evidence>
<dbReference type="SUPFAM" id="SSF51306">
    <property type="entry name" value="LexA/Signal peptidase"/>
    <property type="match status" value="1"/>
</dbReference>
<dbReference type="Proteomes" id="UP000054785">
    <property type="component" value="Unassembled WGS sequence"/>
</dbReference>
<dbReference type="Gene3D" id="2.10.109.10">
    <property type="entry name" value="Umud Fragment, subunit A"/>
    <property type="match status" value="1"/>
</dbReference>
<dbReference type="STRING" id="45065.Lgee_0460"/>
<evidence type="ECO:0000313" key="2">
    <source>
        <dbReference type="Proteomes" id="UP000054785"/>
    </source>
</evidence>
<dbReference type="Pfam" id="PF01381">
    <property type="entry name" value="HTH_3"/>
    <property type="match status" value="1"/>
</dbReference>
<dbReference type="SUPFAM" id="SSF47413">
    <property type="entry name" value="lambda repressor-like DNA-binding domains"/>
    <property type="match status" value="1"/>
</dbReference>
<dbReference type="InterPro" id="IPR039418">
    <property type="entry name" value="LexA-like"/>
</dbReference>
<dbReference type="AlphaFoldDB" id="A0A0W0U7R8"/>
<dbReference type="InterPro" id="IPR010982">
    <property type="entry name" value="Lambda_DNA-bd_dom_sf"/>
</dbReference>
<accession>A0A0W0U7R8</accession>
<dbReference type="InterPro" id="IPR036286">
    <property type="entry name" value="LexA/Signal_pep-like_sf"/>
</dbReference>
<reference evidence="1 2" key="1">
    <citation type="submission" date="2015-11" db="EMBL/GenBank/DDBJ databases">
        <title>Genomic analysis of 38 Legionella species identifies large and diverse effector repertoires.</title>
        <authorList>
            <person name="Burstein D."/>
            <person name="Amaro F."/>
            <person name="Zusman T."/>
            <person name="Lifshitz Z."/>
            <person name="Cohen O."/>
            <person name="Gilbert J.A."/>
            <person name="Pupko T."/>
            <person name="Shuman H.A."/>
            <person name="Segal G."/>
        </authorList>
    </citation>
    <scope>NUCLEOTIDE SEQUENCE [LARGE SCALE GENOMIC DNA]</scope>
    <source>
        <strain evidence="1 2">ATCC 49504</strain>
    </source>
</reference>
<dbReference type="Gene3D" id="1.10.260.40">
    <property type="entry name" value="lambda repressor-like DNA-binding domains"/>
    <property type="match status" value="1"/>
</dbReference>
<gene>
    <name evidence="1" type="ORF">Lgee_0460</name>
</gene>
<comment type="caution">
    <text evidence="1">The sequence shown here is derived from an EMBL/GenBank/DDBJ whole genome shotgun (WGS) entry which is preliminary data.</text>
</comment>
<keyword evidence="2" id="KW-1185">Reference proteome</keyword>
<dbReference type="GO" id="GO:0003677">
    <property type="term" value="F:DNA binding"/>
    <property type="evidence" value="ECO:0007669"/>
    <property type="project" value="InterPro"/>
</dbReference>
<dbReference type="OrthoDB" id="6448016at2"/>